<gene>
    <name evidence="3" type="ORF">Dsin_028166</name>
</gene>
<evidence type="ECO:0000259" key="2">
    <source>
        <dbReference type="Pfam" id="PF13966"/>
    </source>
</evidence>
<dbReference type="GO" id="GO:0004523">
    <property type="term" value="F:RNA-DNA hybrid ribonuclease activity"/>
    <property type="evidence" value="ECO:0007669"/>
    <property type="project" value="InterPro"/>
</dbReference>
<dbReference type="Gene3D" id="3.30.420.10">
    <property type="entry name" value="Ribonuclease H-like superfamily/Ribonuclease H"/>
    <property type="match status" value="1"/>
</dbReference>
<dbReference type="InterPro" id="IPR036397">
    <property type="entry name" value="RNaseH_sf"/>
</dbReference>
<name>A0AAE0DU59_9ROSI</name>
<comment type="caution">
    <text evidence="3">The sequence shown here is derived from an EMBL/GenBank/DDBJ whole genome shotgun (WGS) entry which is preliminary data.</text>
</comment>
<sequence>MIFTKATVLHCREVRELLDSYTQLSGQLINYEKSAVCVSPSFSSVKGYGFAAIVGMKLVECHEKYLGLPCFTGRSKRKLFTDIVDRVWNKIKGWSEKLLSVGGKEILIKAVIQSIPTYAMTLFRLPKTLILEIHRLCNRFWWGSTDNDRKIHWCSWSRLCRHKLDGGLGFRDLEAFNRALLANQCWRILKGPNTLAAKVLKGCYFKNNSFLAAKSRQDASFIWKSLCWGKEVLEKGLRWRVGDGKSIHIYSDKWIPRQSTFKILSLPSLSTSATVDQLFSPSGGWDDRLIERSFSVDDTTAIKGIPVGSGSCGDSLIWHYNENGKFNVKSGYWVARNMEVHASSSNSGVSTNNSWWKKLWNLKIPLKIKIFIWKGCFDWIPTLSNLLSRKLPVEDRCPMCRTVGETTLHALWDCKNLKLIRRNWIPYEALFRGTYKNFFDLVLDCSICLREDDLEIFCTIVWRVWFLRNARIHGAPSANVCEVVEWATNFLADYKHCHVGTINIGMVNRSNVVWPHPPPGYFKVNCDAAMDVKGGRIGFGLVIRDTTGFVLAASSQVMEGYFTAQVAEAIAILRGVQFSKDCGLSPCGFESDAEVVVGWINDRNLLESVCGVILSDIISLVDNMDGVCFDYVPRQGNRVAHLRAKHALLLTEDRFWMEEYPCCVTKAVQLDLQV</sequence>
<reference evidence="3" key="1">
    <citation type="journal article" date="2023" name="Plant J.">
        <title>Genome sequences and population genomics provide insights into the demographic history, inbreeding, and mutation load of two 'living fossil' tree species of Dipteronia.</title>
        <authorList>
            <person name="Feng Y."/>
            <person name="Comes H.P."/>
            <person name="Chen J."/>
            <person name="Zhu S."/>
            <person name="Lu R."/>
            <person name="Zhang X."/>
            <person name="Li P."/>
            <person name="Qiu J."/>
            <person name="Olsen K.M."/>
            <person name="Qiu Y."/>
        </authorList>
    </citation>
    <scope>NUCLEOTIDE SEQUENCE</scope>
    <source>
        <strain evidence="3">NBL</strain>
    </source>
</reference>
<keyword evidence="4" id="KW-1185">Reference proteome</keyword>
<protein>
    <recommendedName>
        <fullName evidence="5">Reverse transcriptase</fullName>
    </recommendedName>
</protein>
<proteinExistence type="predicted"/>
<dbReference type="CDD" id="cd06222">
    <property type="entry name" value="RNase_H_like"/>
    <property type="match status" value="1"/>
</dbReference>
<dbReference type="Proteomes" id="UP001281410">
    <property type="component" value="Unassembled WGS sequence"/>
</dbReference>
<evidence type="ECO:0000313" key="3">
    <source>
        <dbReference type="EMBL" id="KAK3188605.1"/>
    </source>
</evidence>
<dbReference type="PANTHER" id="PTHR33116">
    <property type="entry name" value="REVERSE TRANSCRIPTASE ZINC-BINDING DOMAIN-CONTAINING PROTEIN-RELATED-RELATED"/>
    <property type="match status" value="1"/>
</dbReference>
<dbReference type="InterPro" id="IPR026960">
    <property type="entry name" value="RVT-Znf"/>
</dbReference>
<dbReference type="Pfam" id="PF13966">
    <property type="entry name" value="zf-RVT"/>
    <property type="match status" value="1"/>
</dbReference>
<evidence type="ECO:0008006" key="5">
    <source>
        <dbReference type="Google" id="ProtNLM"/>
    </source>
</evidence>
<dbReference type="InterPro" id="IPR002156">
    <property type="entry name" value="RNaseH_domain"/>
</dbReference>
<dbReference type="InterPro" id="IPR012337">
    <property type="entry name" value="RNaseH-like_sf"/>
</dbReference>
<evidence type="ECO:0000313" key="4">
    <source>
        <dbReference type="Proteomes" id="UP001281410"/>
    </source>
</evidence>
<dbReference type="EMBL" id="JANJYJ010000009">
    <property type="protein sequence ID" value="KAK3188605.1"/>
    <property type="molecule type" value="Genomic_DNA"/>
</dbReference>
<dbReference type="PANTHER" id="PTHR33116:SF86">
    <property type="entry name" value="REVERSE TRANSCRIPTASE DOMAIN-CONTAINING PROTEIN"/>
    <property type="match status" value="1"/>
</dbReference>
<feature type="domain" description="RNase H type-1" evidence="1">
    <location>
        <begin position="525"/>
        <end position="647"/>
    </location>
</feature>
<dbReference type="SUPFAM" id="SSF53098">
    <property type="entry name" value="Ribonuclease H-like"/>
    <property type="match status" value="1"/>
</dbReference>
<dbReference type="Pfam" id="PF13456">
    <property type="entry name" value="RVT_3"/>
    <property type="match status" value="1"/>
</dbReference>
<dbReference type="InterPro" id="IPR044730">
    <property type="entry name" value="RNase_H-like_dom_plant"/>
</dbReference>
<dbReference type="AlphaFoldDB" id="A0AAE0DU59"/>
<dbReference type="GO" id="GO:0003676">
    <property type="term" value="F:nucleic acid binding"/>
    <property type="evidence" value="ECO:0007669"/>
    <property type="project" value="InterPro"/>
</dbReference>
<feature type="domain" description="Reverse transcriptase zinc-binding" evidence="2">
    <location>
        <begin position="351"/>
        <end position="416"/>
    </location>
</feature>
<evidence type="ECO:0000259" key="1">
    <source>
        <dbReference type="Pfam" id="PF13456"/>
    </source>
</evidence>
<organism evidence="3 4">
    <name type="scientific">Dipteronia sinensis</name>
    <dbReference type="NCBI Taxonomy" id="43782"/>
    <lineage>
        <taxon>Eukaryota</taxon>
        <taxon>Viridiplantae</taxon>
        <taxon>Streptophyta</taxon>
        <taxon>Embryophyta</taxon>
        <taxon>Tracheophyta</taxon>
        <taxon>Spermatophyta</taxon>
        <taxon>Magnoliopsida</taxon>
        <taxon>eudicotyledons</taxon>
        <taxon>Gunneridae</taxon>
        <taxon>Pentapetalae</taxon>
        <taxon>rosids</taxon>
        <taxon>malvids</taxon>
        <taxon>Sapindales</taxon>
        <taxon>Sapindaceae</taxon>
        <taxon>Hippocastanoideae</taxon>
        <taxon>Acereae</taxon>
        <taxon>Dipteronia</taxon>
    </lineage>
</organism>
<accession>A0AAE0DU59</accession>